<evidence type="ECO:0000313" key="7">
    <source>
        <dbReference type="Proteomes" id="UP001230005"/>
    </source>
</evidence>
<keyword evidence="7" id="KW-1185">Reference proteome</keyword>
<dbReference type="Pfam" id="PF00874">
    <property type="entry name" value="PRD"/>
    <property type="match status" value="2"/>
</dbReference>
<dbReference type="Gene3D" id="1.10.10.10">
    <property type="entry name" value="Winged helix-like DNA-binding domain superfamily/Winged helix DNA-binding domain"/>
    <property type="match status" value="2"/>
</dbReference>
<dbReference type="PROSITE" id="PS51094">
    <property type="entry name" value="PTS_EIIA_TYPE_2"/>
    <property type="match status" value="1"/>
</dbReference>
<feature type="domain" description="PTS EIIB type-2" evidence="4">
    <location>
        <begin position="408"/>
        <end position="497"/>
    </location>
</feature>
<feature type="domain" description="PRD" evidence="5">
    <location>
        <begin position="184"/>
        <end position="289"/>
    </location>
</feature>
<dbReference type="Gene3D" id="3.40.930.10">
    <property type="entry name" value="Mannitol-specific EII, Chain A"/>
    <property type="match status" value="1"/>
</dbReference>
<name>A0ABT9ZPV3_9BACI</name>
<dbReference type="SUPFAM" id="SSF46785">
    <property type="entry name" value="Winged helix' DNA-binding domain"/>
    <property type="match status" value="1"/>
</dbReference>
<dbReference type="InterPro" id="IPR036390">
    <property type="entry name" value="WH_DNA-bd_sf"/>
</dbReference>
<dbReference type="InterPro" id="IPR013196">
    <property type="entry name" value="HTH_11"/>
</dbReference>
<dbReference type="Pfam" id="PF08279">
    <property type="entry name" value="HTH_11"/>
    <property type="match status" value="2"/>
</dbReference>
<dbReference type="InterPro" id="IPR036388">
    <property type="entry name" value="WH-like_DNA-bd_sf"/>
</dbReference>
<keyword evidence="1" id="KW-0808">Transferase</keyword>
<organism evidence="6 7">
    <name type="scientific">Evansella vedderi</name>
    <dbReference type="NCBI Taxonomy" id="38282"/>
    <lineage>
        <taxon>Bacteria</taxon>
        <taxon>Bacillati</taxon>
        <taxon>Bacillota</taxon>
        <taxon>Bacilli</taxon>
        <taxon>Bacillales</taxon>
        <taxon>Bacillaceae</taxon>
        <taxon>Evansella</taxon>
    </lineage>
</organism>
<dbReference type="InterPro" id="IPR036095">
    <property type="entry name" value="PTS_EIIB-like_sf"/>
</dbReference>
<feature type="domain" description="PTS EIIA type-2" evidence="3">
    <location>
        <begin position="503"/>
        <end position="639"/>
    </location>
</feature>
<dbReference type="Gene3D" id="1.10.1790.10">
    <property type="entry name" value="PRD domain"/>
    <property type="match status" value="2"/>
</dbReference>
<dbReference type="InterPro" id="IPR011608">
    <property type="entry name" value="PRD"/>
</dbReference>
<dbReference type="PANTHER" id="PTHR30185">
    <property type="entry name" value="CRYPTIC BETA-GLUCOSIDE BGL OPERON ANTITERMINATOR"/>
    <property type="match status" value="1"/>
</dbReference>
<evidence type="ECO:0000259" key="5">
    <source>
        <dbReference type="PROSITE" id="PS51372"/>
    </source>
</evidence>
<dbReference type="EMBL" id="JAUSUG010000001">
    <property type="protein sequence ID" value="MDQ0252980.1"/>
    <property type="molecule type" value="Genomic_DNA"/>
</dbReference>
<dbReference type="PROSITE" id="PS51099">
    <property type="entry name" value="PTS_EIIB_TYPE_2"/>
    <property type="match status" value="1"/>
</dbReference>
<dbReference type="InterPro" id="IPR050661">
    <property type="entry name" value="BglG_antiterminators"/>
</dbReference>
<dbReference type="Proteomes" id="UP001230005">
    <property type="component" value="Unassembled WGS sequence"/>
</dbReference>
<protein>
    <submittedName>
        <fullName evidence="6">Activator of the mannose operon (Transcriptional antiterminator)</fullName>
    </submittedName>
</protein>
<dbReference type="InterPro" id="IPR013011">
    <property type="entry name" value="PTS_EIIB_2"/>
</dbReference>
<dbReference type="PROSITE" id="PS51372">
    <property type="entry name" value="PRD_2"/>
    <property type="match status" value="2"/>
</dbReference>
<feature type="domain" description="PRD" evidence="5">
    <location>
        <begin position="296"/>
        <end position="403"/>
    </location>
</feature>
<dbReference type="InterPro" id="IPR002178">
    <property type="entry name" value="PTS_EIIA_type-2_dom"/>
</dbReference>
<evidence type="ECO:0000313" key="6">
    <source>
        <dbReference type="EMBL" id="MDQ0252980.1"/>
    </source>
</evidence>
<dbReference type="CDD" id="cd00211">
    <property type="entry name" value="PTS_IIA_fru"/>
    <property type="match status" value="1"/>
</dbReference>
<evidence type="ECO:0000259" key="4">
    <source>
        <dbReference type="PROSITE" id="PS51099"/>
    </source>
</evidence>
<evidence type="ECO:0000256" key="1">
    <source>
        <dbReference type="ARBA" id="ARBA00022679"/>
    </source>
</evidence>
<dbReference type="SUPFAM" id="SSF63520">
    <property type="entry name" value="PTS-regulatory domain, PRD"/>
    <property type="match status" value="2"/>
</dbReference>
<dbReference type="Gene3D" id="3.40.50.2300">
    <property type="match status" value="1"/>
</dbReference>
<gene>
    <name evidence="6" type="ORF">J2S74_000352</name>
</gene>
<dbReference type="PANTHER" id="PTHR30185:SF12">
    <property type="entry name" value="TRANSCRIPTIONAL REGULATOR MANR"/>
    <property type="match status" value="1"/>
</dbReference>
<keyword evidence="2" id="KW-0677">Repeat</keyword>
<dbReference type="RefSeq" id="WP_307321016.1">
    <property type="nucleotide sequence ID" value="NZ_JAUSUG010000001.1"/>
</dbReference>
<evidence type="ECO:0000259" key="3">
    <source>
        <dbReference type="PROSITE" id="PS51094"/>
    </source>
</evidence>
<dbReference type="PROSITE" id="PS00372">
    <property type="entry name" value="PTS_EIIA_TYPE_2_HIS"/>
    <property type="match status" value="1"/>
</dbReference>
<dbReference type="CDD" id="cd05568">
    <property type="entry name" value="PTS_IIB_bgl_like"/>
    <property type="match status" value="1"/>
</dbReference>
<sequence length="639" mass="73897">MDDRQKKILQLFLMDPDRNLLVQEIADRIAVSEKTVRNDFKEIDRWLRENSTATLVRKRSKGVSLELTEDERKRLIKALNIVDMIEESFEEDRLLEILKFILNKNKTFTIQELADRYYVSKQVIKKDLSTIEDFLRLSDLKLTTKQKIGIIVEGEELNRRNALLRFLELYARKKSDKQTMMSSLFEPNEYAFVEREVRKINELLPIPLADEALTNVVVHVLIAVQRMKLKNPIELFDMELAEIKGKEEYRLAEELAKKLESFFKLKIPEKEVVYISLRILGGKRQSPYISSTVPIQMEDKVQEFITNLIDRVGELSNVSFETDKQLVNGLSIHLHSTFNRLRYELPIANPMVSDIKKMYPYMFGVIYSVIIEMDDPIFSEMPEDEMAYLTLHFQSALERLNKLKGQNKRALIVCSMGIGMSQLLQTKLERRFDSLEIKGCVSFSQLKKMEAFEGIDFIITTIPVDTEIPSIEISPLMFDYEQQKIEYFIKKLDGDSGLLSLRKLVKEEFIYLHVEGEHRYEVIEKVATALYESGVVKQEYIKSCLDRERTSSTAIGGGLAIPHGNPKEIITPVVAVATLEKPIDWGNETVSMIFLLGNKFAESKTTKKLFQDLSNLSENPLLVEKLTKQTDKRSFLSLL</sequence>
<proteinExistence type="predicted"/>
<dbReference type="SUPFAM" id="SSF55804">
    <property type="entry name" value="Phoshotransferase/anion transport protein"/>
    <property type="match status" value="1"/>
</dbReference>
<accession>A0ABT9ZPV3</accession>
<evidence type="ECO:0000256" key="2">
    <source>
        <dbReference type="ARBA" id="ARBA00022737"/>
    </source>
</evidence>
<dbReference type="Pfam" id="PF00359">
    <property type="entry name" value="PTS_EIIA_2"/>
    <property type="match status" value="1"/>
</dbReference>
<reference evidence="6 7" key="1">
    <citation type="submission" date="2023-07" db="EMBL/GenBank/DDBJ databases">
        <title>Genomic Encyclopedia of Type Strains, Phase IV (KMG-IV): sequencing the most valuable type-strain genomes for metagenomic binning, comparative biology and taxonomic classification.</title>
        <authorList>
            <person name="Goeker M."/>
        </authorList>
    </citation>
    <scope>NUCLEOTIDE SEQUENCE [LARGE SCALE GENOMIC DNA]</scope>
    <source>
        <strain evidence="6 7">DSM 9768</strain>
    </source>
</reference>
<comment type="caution">
    <text evidence="6">The sequence shown here is derived from an EMBL/GenBank/DDBJ whole genome shotgun (WGS) entry which is preliminary data.</text>
</comment>
<dbReference type="InterPro" id="IPR016152">
    <property type="entry name" value="PTrfase/Anion_transptr"/>
</dbReference>
<dbReference type="InterPro" id="IPR036634">
    <property type="entry name" value="PRD_sf"/>
</dbReference>
<dbReference type="SUPFAM" id="SSF52794">
    <property type="entry name" value="PTS system IIB component-like"/>
    <property type="match status" value="1"/>
</dbReference>